<dbReference type="OrthoDB" id="5845354at2759"/>
<name>A0A368GEW0_ANCCA</name>
<dbReference type="EMBL" id="JOJR01000231">
    <property type="protein sequence ID" value="RCN41565.1"/>
    <property type="molecule type" value="Genomic_DNA"/>
</dbReference>
<gene>
    <name evidence="1" type="ORF">ANCCAN_12467</name>
</gene>
<evidence type="ECO:0000313" key="2">
    <source>
        <dbReference type="Proteomes" id="UP000252519"/>
    </source>
</evidence>
<reference evidence="1 2" key="1">
    <citation type="submission" date="2014-10" db="EMBL/GenBank/DDBJ databases">
        <title>Draft genome of the hookworm Ancylostoma caninum.</title>
        <authorList>
            <person name="Mitreva M."/>
        </authorList>
    </citation>
    <scope>NUCLEOTIDE SEQUENCE [LARGE SCALE GENOMIC DNA]</scope>
    <source>
        <strain evidence="1 2">Baltimore</strain>
    </source>
</reference>
<comment type="caution">
    <text evidence="1">The sequence shown here is derived from an EMBL/GenBank/DDBJ whole genome shotgun (WGS) entry which is preliminary data.</text>
</comment>
<proteinExistence type="predicted"/>
<dbReference type="Proteomes" id="UP000252519">
    <property type="component" value="Unassembled WGS sequence"/>
</dbReference>
<keyword evidence="2" id="KW-1185">Reference proteome</keyword>
<dbReference type="AlphaFoldDB" id="A0A368GEW0"/>
<organism evidence="1 2">
    <name type="scientific">Ancylostoma caninum</name>
    <name type="common">Dog hookworm</name>
    <dbReference type="NCBI Taxonomy" id="29170"/>
    <lineage>
        <taxon>Eukaryota</taxon>
        <taxon>Metazoa</taxon>
        <taxon>Ecdysozoa</taxon>
        <taxon>Nematoda</taxon>
        <taxon>Chromadorea</taxon>
        <taxon>Rhabditida</taxon>
        <taxon>Rhabditina</taxon>
        <taxon>Rhabditomorpha</taxon>
        <taxon>Strongyloidea</taxon>
        <taxon>Ancylostomatidae</taxon>
        <taxon>Ancylostomatinae</taxon>
        <taxon>Ancylostoma</taxon>
    </lineage>
</organism>
<protein>
    <submittedName>
        <fullName evidence="1">Uncharacterized protein</fullName>
    </submittedName>
</protein>
<evidence type="ECO:0000313" key="1">
    <source>
        <dbReference type="EMBL" id="RCN41565.1"/>
    </source>
</evidence>
<accession>A0A368GEW0</accession>
<sequence length="126" mass="14558">MFELFSSCSRGIVGIMSESPHVVQHQSVYGVKDNLVLHVPMGVYCEQLRKWMDELSCWQAFHQYNSVVMAYQDQMGSFQSGNNNMGGGFLRRRAERVTKVSFFQLEKQILLHCFLVNMVDLSWIPC</sequence>